<feature type="transmembrane region" description="Helical" evidence="9">
    <location>
        <begin position="276"/>
        <end position="298"/>
    </location>
</feature>
<evidence type="ECO:0000256" key="9">
    <source>
        <dbReference type="HAMAP-Rule" id="MF_00024"/>
    </source>
</evidence>
<keyword evidence="4 9" id="KW-1003">Cell membrane</keyword>
<sequence>MSFLILIAALAVEEYWASSWPNRLLRQIERHAEWLGHHFNGGQPYQGLLAWVTGALLPAIAVGIVGGLLWWAAGFLAWVWSAVVLYFCLGFKSARGHLNKIVLALRTGEIEVAREELKRWRGGSVEALSEADIARLALEETLRAGFARLLGVAFWFVLFGPFGAVLFRLTHVLHDDWHARIPERDEFVGYVDRLKFLLDWLPVRAIAFSFAIAGNFQGAMECWRGQAWQWRERNEGVLLASGAGALGVKIGGPLPLTGARLERAELGTGHEADPEYLDGATALVGRVTLFWLAILFLLKLGELAA</sequence>
<dbReference type="HAMAP" id="MF_00024">
    <property type="entry name" value="CobD_CbiB"/>
    <property type="match status" value="1"/>
</dbReference>
<keyword evidence="5 9" id="KW-0169">Cobalamin biosynthesis</keyword>
<reference evidence="10 11" key="1">
    <citation type="submission" date="2019-03" db="EMBL/GenBank/DDBJ databases">
        <title>Genomic Encyclopedia of Type Strains, Phase IV (KMG-IV): sequencing the most valuable type-strain genomes for metagenomic binning, comparative biology and taxonomic classification.</title>
        <authorList>
            <person name="Goeker M."/>
        </authorList>
    </citation>
    <scope>NUCLEOTIDE SEQUENCE [LARGE SCALE GENOMIC DNA]</scope>
    <source>
        <strain evidence="10 11">DSM 103923</strain>
    </source>
</reference>
<evidence type="ECO:0000256" key="7">
    <source>
        <dbReference type="ARBA" id="ARBA00022989"/>
    </source>
</evidence>
<comment type="pathway">
    <text evidence="2 9">Cofactor biosynthesis; adenosylcobalamin biosynthesis.</text>
</comment>
<dbReference type="PANTHER" id="PTHR34308">
    <property type="entry name" value="COBALAMIN BIOSYNTHESIS PROTEIN CBIB"/>
    <property type="match status" value="1"/>
</dbReference>
<proteinExistence type="inferred from homology"/>
<dbReference type="GO" id="GO:0015420">
    <property type="term" value="F:ABC-type vitamin B12 transporter activity"/>
    <property type="evidence" value="ECO:0007669"/>
    <property type="project" value="UniProtKB-UniRule"/>
</dbReference>
<evidence type="ECO:0000256" key="1">
    <source>
        <dbReference type="ARBA" id="ARBA00004651"/>
    </source>
</evidence>
<dbReference type="PANTHER" id="PTHR34308:SF1">
    <property type="entry name" value="COBALAMIN BIOSYNTHESIS PROTEIN CBIB"/>
    <property type="match status" value="1"/>
</dbReference>
<accession>A0A4R3JSS3</accession>
<comment type="function">
    <text evidence="9">Converts cobyric acid to cobinamide by the addition of aminopropanol on the F carboxylic group.</text>
</comment>
<protein>
    <recommendedName>
        <fullName evidence="9">Cobalamin biosynthesis protein CobD</fullName>
    </recommendedName>
</protein>
<keyword evidence="6 9" id="KW-0812">Transmembrane</keyword>
<keyword evidence="11" id="KW-1185">Reference proteome</keyword>
<comment type="caution">
    <text evidence="10">The sequence shown here is derived from an EMBL/GenBank/DDBJ whole genome shotgun (WGS) entry which is preliminary data.</text>
</comment>
<evidence type="ECO:0000313" key="11">
    <source>
        <dbReference type="Proteomes" id="UP000295135"/>
    </source>
</evidence>
<dbReference type="UniPathway" id="UPA00148"/>
<feature type="transmembrane region" description="Helical" evidence="9">
    <location>
        <begin position="145"/>
        <end position="167"/>
    </location>
</feature>
<gene>
    <name evidence="9" type="primary">cobD</name>
    <name evidence="10" type="ORF">EDC61_12133</name>
</gene>
<keyword evidence="7 9" id="KW-1133">Transmembrane helix</keyword>
<feature type="transmembrane region" description="Helical" evidence="9">
    <location>
        <begin position="237"/>
        <end position="256"/>
    </location>
</feature>
<name>A0A4R3JSS3_9PROT</name>
<evidence type="ECO:0000256" key="2">
    <source>
        <dbReference type="ARBA" id="ARBA00004953"/>
    </source>
</evidence>
<dbReference type="GO" id="GO:0005886">
    <property type="term" value="C:plasma membrane"/>
    <property type="evidence" value="ECO:0007669"/>
    <property type="project" value="UniProtKB-SubCell"/>
</dbReference>
<dbReference type="Pfam" id="PF03186">
    <property type="entry name" value="CobD_Cbib"/>
    <property type="match status" value="1"/>
</dbReference>
<dbReference type="GO" id="GO:0048472">
    <property type="term" value="F:threonine-phosphate decarboxylase activity"/>
    <property type="evidence" value="ECO:0007669"/>
    <property type="project" value="InterPro"/>
</dbReference>
<comment type="similarity">
    <text evidence="3 9">Belongs to the CobD/CbiB family.</text>
</comment>
<evidence type="ECO:0000256" key="5">
    <source>
        <dbReference type="ARBA" id="ARBA00022573"/>
    </source>
</evidence>
<evidence type="ECO:0000256" key="4">
    <source>
        <dbReference type="ARBA" id="ARBA00022475"/>
    </source>
</evidence>
<comment type="subcellular location">
    <subcellularLocation>
        <location evidence="1 9">Cell membrane</location>
        <topology evidence="1 9">Multi-pass membrane protein</topology>
    </subcellularLocation>
</comment>
<feature type="transmembrane region" description="Helical" evidence="9">
    <location>
        <begin position="197"/>
        <end position="216"/>
    </location>
</feature>
<dbReference type="OrthoDB" id="8533534at2"/>
<evidence type="ECO:0000313" key="10">
    <source>
        <dbReference type="EMBL" id="TCS69241.1"/>
    </source>
</evidence>
<feature type="transmembrane region" description="Helical" evidence="9">
    <location>
        <begin position="56"/>
        <end position="89"/>
    </location>
</feature>
<evidence type="ECO:0000256" key="8">
    <source>
        <dbReference type="ARBA" id="ARBA00023136"/>
    </source>
</evidence>
<dbReference type="Proteomes" id="UP000295135">
    <property type="component" value="Unassembled WGS sequence"/>
</dbReference>
<dbReference type="EMBL" id="SLZY01000021">
    <property type="protein sequence ID" value="TCS69241.1"/>
    <property type="molecule type" value="Genomic_DNA"/>
</dbReference>
<evidence type="ECO:0000256" key="3">
    <source>
        <dbReference type="ARBA" id="ARBA00006263"/>
    </source>
</evidence>
<keyword evidence="8 9" id="KW-0472">Membrane</keyword>
<dbReference type="RefSeq" id="WP_126460492.1">
    <property type="nucleotide sequence ID" value="NZ_AP018721.1"/>
</dbReference>
<evidence type="ECO:0000256" key="6">
    <source>
        <dbReference type="ARBA" id="ARBA00022692"/>
    </source>
</evidence>
<dbReference type="AlphaFoldDB" id="A0A4R3JSS3"/>
<organism evidence="10 11">
    <name type="scientific">Sulfuritortus calidifontis</name>
    <dbReference type="NCBI Taxonomy" id="1914471"/>
    <lineage>
        <taxon>Bacteria</taxon>
        <taxon>Pseudomonadati</taxon>
        <taxon>Pseudomonadota</taxon>
        <taxon>Betaproteobacteria</taxon>
        <taxon>Nitrosomonadales</taxon>
        <taxon>Thiobacillaceae</taxon>
        <taxon>Sulfuritortus</taxon>
    </lineage>
</organism>
<dbReference type="GO" id="GO:0009236">
    <property type="term" value="P:cobalamin biosynthetic process"/>
    <property type="evidence" value="ECO:0007669"/>
    <property type="project" value="UniProtKB-UniRule"/>
</dbReference>
<dbReference type="InterPro" id="IPR004485">
    <property type="entry name" value="Cobalamin_biosynth_CobD/CbiB"/>
</dbReference>